<dbReference type="Proteomes" id="UP000663866">
    <property type="component" value="Unassembled WGS sequence"/>
</dbReference>
<dbReference type="EMBL" id="CAJNRF010006870">
    <property type="protein sequence ID" value="CAF2085956.1"/>
    <property type="molecule type" value="Genomic_DNA"/>
</dbReference>
<dbReference type="EMBL" id="CAJOBH010000196">
    <property type="protein sequence ID" value="CAF3769794.1"/>
    <property type="molecule type" value="Genomic_DNA"/>
</dbReference>
<feature type="transmembrane region" description="Helical" evidence="1">
    <location>
        <begin position="229"/>
        <end position="247"/>
    </location>
</feature>
<dbReference type="AlphaFoldDB" id="A0A816SBS3"/>
<dbReference type="Gene3D" id="1.20.140.150">
    <property type="match status" value="1"/>
</dbReference>
<keyword evidence="1" id="KW-1133">Transmembrane helix</keyword>
<keyword evidence="13" id="KW-1185">Reference proteome</keyword>
<dbReference type="EMBL" id="CAJOBI010003969">
    <property type="protein sequence ID" value="CAF3986635.1"/>
    <property type="molecule type" value="Genomic_DNA"/>
</dbReference>
<proteinExistence type="predicted"/>
<gene>
    <name evidence="7" type="ORF">BYL167_LOCUS1331</name>
    <name evidence="3" type="ORF">CJN711_LOCUS38166</name>
    <name evidence="8" type="ORF">GIL414_LOCUS3960</name>
    <name evidence="2" type="ORF">KQP761_LOCUS17691</name>
    <name evidence="5" type="ORF">MBJ925_LOCUS19936</name>
    <name evidence="11" type="ORF">OVN521_LOCUS15679</name>
    <name evidence="10" type="ORF">SMN809_LOCUS11161</name>
    <name evidence="9" type="ORF">UXM345_LOCUS13978</name>
    <name evidence="4" type="ORF">WKI299_LOCUS17155</name>
    <name evidence="6" type="ORF">XDN619_LOCUS29167</name>
</gene>
<dbReference type="EMBL" id="CAJNOV010018594">
    <property type="protein sequence ID" value="CAF1622404.1"/>
    <property type="molecule type" value="Genomic_DNA"/>
</dbReference>
<evidence type="ECO:0000256" key="1">
    <source>
        <dbReference type="SAM" id="Phobius"/>
    </source>
</evidence>
<reference evidence="4" key="1">
    <citation type="submission" date="2021-02" db="EMBL/GenBank/DDBJ databases">
        <authorList>
            <person name="Nowell W R."/>
        </authorList>
    </citation>
    <scope>NUCLEOTIDE SEQUENCE</scope>
</reference>
<evidence type="ECO:0000313" key="3">
    <source>
        <dbReference type="EMBL" id="CAF1622404.1"/>
    </source>
</evidence>
<evidence type="ECO:0000313" key="6">
    <source>
        <dbReference type="EMBL" id="CAF2154205.1"/>
    </source>
</evidence>
<evidence type="ECO:0000313" key="13">
    <source>
        <dbReference type="Proteomes" id="UP000663866"/>
    </source>
</evidence>
<evidence type="ECO:0000313" key="4">
    <source>
        <dbReference type="EMBL" id="CAF2085956.1"/>
    </source>
</evidence>
<organism evidence="4 12">
    <name type="scientific">Rotaria magnacalcarata</name>
    <dbReference type="NCBI Taxonomy" id="392030"/>
    <lineage>
        <taxon>Eukaryota</taxon>
        <taxon>Metazoa</taxon>
        <taxon>Spiralia</taxon>
        <taxon>Gnathifera</taxon>
        <taxon>Rotifera</taxon>
        <taxon>Eurotatoria</taxon>
        <taxon>Bdelloidea</taxon>
        <taxon>Philodinida</taxon>
        <taxon>Philodinidae</taxon>
        <taxon>Rotaria</taxon>
    </lineage>
</organism>
<feature type="transmembrane region" description="Helical" evidence="1">
    <location>
        <begin position="7"/>
        <end position="26"/>
    </location>
</feature>
<dbReference type="Proteomes" id="UP000663855">
    <property type="component" value="Unassembled WGS sequence"/>
</dbReference>
<evidence type="ECO:0000313" key="5">
    <source>
        <dbReference type="EMBL" id="CAF2088685.1"/>
    </source>
</evidence>
<evidence type="ECO:0000313" key="2">
    <source>
        <dbReference type="EMBL" id="CAF1551580.1"/>
    </source>
</evidence>
<protein>
    <submittedName>
        <fullName evidence="4">Uncharacterized protein</fullName>
    </submittedName>
</protein>
<evidence type="ECO:0000313" key="11">
    <source>
        <dbReference type="EMBL" id="CAF4012053.1"/>
    </source>
</evidence>
<evidence type="ECO:0000313" key="7">
    <source>
        <dbReference type="EMBL" id="CAF3769794.1"/>
    </source>
</evidence>
<dbReference type="EMBL" id="CAJNRG010014263">
    <property type="protein sequence ID" value="CAF2154205.1"/>
    <property type="molecule type" value="Genomic_DNA"/>
</dbReference>
<dbReference type="Proteomes" id="UP000663856">
    <property type="component" value="Unassembled WGS sequence"/>
</dbReference>
<keyword evidence="1" id="KW-0472">Membrane</keyword>
<feature type="transmembrane region" description="Helical" evidence="1">
    <location>
        <begin position="117"/>
        <end position="140"/>
    </location>
</feature>
<accession>A0A816SBS3</accession>
<dbReference type="EMBL" id="CAJOBF010001549">
    <property type="protein sequence ID" value="CAF3962044.1"/>
    <property type="molecule type" value="Genomic_DNA"/>
</dbReference>
<dbReference type="Proteomes" id="UP000663887">
    <property type="component" value="Unassembled WGS sequence"/>
</dbReference>
<evidence type="ECO:0000313" key="12">
    <source>
        <dbReference type="Proteomes" id="UP000663856"/>
    </source>
</evidence>
<dbReference type="EMBL" id="CAJNRE010010197">
    <property type="protein sequence ID" value="CAF2088685.1"/>
    <property type="molecule type" value="Genomic_DNA"/>
</dbReference>
<dbReference type="OrthoDB" id="10037332at2759"/>
<dbReference type="Proteomes" id="UP000663842">
    <property type="component" value="Unassembled WGS sequence"/>
</dbReference>
<dbReference type="Proteomes" id="UP000663834">
    <property type="component" value="Unassembled WGS sequence"/>
</dbReference>
<dbReference type="Proteomes" id="UP000681967">
    <property type="component" value="Unassembled WGS sequence"/>
</dbReference>
<dbReference type="EMBL" id="CAJNOW010008968">
    <property type="protein sequence ID" value="CAF1551580.1"/>
    <property type="molecule type" value="Genomic_DNA"/>
</dbReference>
<evidence type="ECO:0000313" key="8">
    <source>
        <dbReference type="EMBL" id="CAF3850956.1"/>
    </source>
</evidence>
<evidence type="ECO:0000313" key="10">
    <source>
        <dbReference type="EMBL" id="CAF3986635.1"/>
    </source>
</evidence>
<dbReference type="Proteomes" id="UP000676336">
    <property type="component" value="Unassembled WGS sequence"/>
</dbReference>
<dbReference type="EMBL" id="CAJOBJ010000916">
    <property type="protein sequence ID" value="CAF3850956.1"/>
    <property type="molecule type" value="Genomic_DNA"/>
</dbReference>
<feature type="transmembrane region" description="Helical" evidence="1">
    <location>
        <begin position="152"/>
        <end position="174"/>
    </location>
</feature>
<dbReference type="Proteomes" id="UP000681720">
    <property type="component" value="Unassembled WGS sequence"/>
</dbReference>
<dbReference type="EMBL" id="CAJOBG010002522">
    <property type="protein sequence ID" value="CAF4012053.1"/>
    <property type="molecule type" value="Genomic_DNA"/>
</dbReference>
<evidence type="ECO:0000313" key="9">
    <source>
        <dbReference type="EMBL" id="CAF3962044.1"/>
    </source>
</evidence>
<comment type="caution">
    <text evidence="4">The sequence shown here is derived from an EMBL/GenBank/DDBJ whole genome shotgun (WGS) entry which is preliminary data.</text>
</comment>
<name>A0A816SBS3_9BILA</name>
<keyword evidence="1" id="KW-0812">Transmembrane</keyword>
<dbReference type="Proteomes" id="UP000663824">
    <property type="component" value="Unassembled WGS sequence"/>
</dbReference>
<sequence>MLEISRIYLSSGLLLAIFTLIFHIIAMEYPRWKIYEHRRNPNETMFIGLFHRCENRFLDGILNTNKIYLVCDNNKYLPSNKNLSTLIHKVQPAEVQRLCNIAGNPYNCDYSSINKTFISSTLISIITLCLSIISIYLHLLINQFKYKTHVGVAIATISLLFIAFVCNLITLILLSSTMSFDLFEYRYNLNYRLIEKNYRNSTNDFEQNIRQIAASDYDIRLDWSAGLEIISLILSSFTLVSQILYLFSTYRNRIG</sequence>